<reference evidence="1 2" key="2">
    <citation type="journal article" date="2011" name="PLoS ONE">
        <title>The Cyst-Dividing Bacterium Ramlibacter tataouinensis TTB310 Genome Reveals a Well-Stocked Toolbox for Adaptation to a Desert Environment.</title>
        <authorList>
            <person name="De Luca G."/>
            <person name="Barakat M."/>
            <person name="Ortet P."/>
            <person name="Fochesato S."/>
            <person name="Jourlin-Castelli C."/>
            <person name="Ansaldi M."/>
            <person name="Py B."/>
            <person name="Fichant G."/>
            <person name="Coutinho P.M."/>
            <person name="Voulhoux R."/>
            <person name="Bastien O."/>
            <person name="Marechal E."/>
            <person name="Henrissat B."/>
            <person name="Quentin Y."/>
            <person name="Noirot P."/>
            <person name="Filloux A."/>
            <person name="Mejean V."/>
            <person name="Dubow M.S."/>
            <person name="Barras F."/>
            <person name="Barbe V."/>
            <person name="Weissenbach J."/>
            <person name="Mihalcescu I."/>
            <person name="Vermeglio A."/>
            <person name="Achouak W."/>
            <person name="Heulin T."/>
        </authorList>
    </citation>
    <scope>NUCLEOTIDE SEQUENCE [LARGE SCALE GENOMIC DNA]</scope>
    <source>
        <strain evidence="2">ATCC BAA-407 / DSM 14655 / LMG 21543 / TTB310</strain>
    </source>
</reference>
<evidence type="ECO:0000313" key="2">
    <source>
        <dbReference type="Proteomes" id="UP000008385"/>
    </source>
</evidence>
<dbReference type="EMBL" id="CP000245">
    <property type="protein sequence ID" value="AEG93850.1"/>
    <property type="molecule type" value="Genomic_DNA"/>
</dbReference>
<reference evidence="2" key="1">
    <citation type="submission" date="2006-01" db="EMBL/GenBank/DDBJ databases">
        <title>Genome of the cyst-dividing bacterium Ramlibacter tataouinensis.</title>
        <authorList>
            <person name="Barakat M."/>
            <person name="Ortet P."/>
            <person name="De Luca G."/>
            <person name="Jourlin-Castelli C."/>
            <person name="Ansaldi M."/>
            <person name="Py B."/>
            <person name="Fichant G."/>
            <person name="Coutinho P."/>
            <person name="Voulhoux R."/>
            <person name="Bastien O."/>
            <person name="Roy S."/>
            <person name="Marechal E."/>
            <person name="Henrissat B."/>
            <person name="Quentin Y."/>
            <person name="Noirot P."/>
            <person name="Filloux A."/>
            <person name="Mejean V."/>
            <person name="DuBow M."/>
            <person name="Barras F."/>
            <person name="Heulin T."/>
        </authorList>
    </citation>
    <scope>NUCLEOTIDE SEQUENCE [LARGE SCALE GENOMIC DNA]</scope>
    <source>
        <strain evidence="2">ATCC BAA-407 / DSM 14655 / LMG 21543 / TTB310</strain>
    </source>
</reference>
<keyword evidence="2" id="KW-1185">Reference proteome</keyword>
<accession>F5Y510</accession>
<gene>
    <name evidence="1" type="ordered locus">Rta_27480</name>
</gene>
<evidence type="ECO:0000313" key="1">
    <source>
        <dbReference type="EMBL" id="AEG93850.1"/>
    </source>
</evidence>
<sequence>MANPPVADVSEGAPPRQLFTLYTVGGRIYCSNVDQKLVDLGALASREDGLCYVLDGNQLTGYGLPSQEAALREIAERIDFLWLDGQFTALADVRGQDGLNLERATRLDVALHVPQPGEPVHFTG</sequence>
<dbReference type="HOGENOM" id="CLU_153008_0_0_4"/>
<dbReference type="eggNOG" id="ENOG5033A5J">
    <property type="taxonomic scope" value="Bacteria"/>
</dbReference>
<dbReference type="OrthoDB" id="6563456at2"/>
<dbReference type="PATRIC" id="fig|365046.3.peg.2811"/>
<dbReference type="Proteomes" id="UP000008385">
    <property type="component" value="Chromosome"/>
</dbReference>
<dbReference type="AlphaFoldDB" id="F5Y510"/>
<dbReference type="KEGG" id="rta:Rta_27480"/>
<name>F5Y510_RAMTT</name>
<dbReference type="RefSeq" id="WP_013902081.1">
    <property type="nucleotide sequence ID" value="NC_015677.1"/>
</dbReference>
<organism evidence="1 2">
    <name type="scientific">Ramlibacter tataouinensis (strain ATCC BAA-407 / DSM 14655 / LMG 21543 / TTB310)</name>
    <dbReference type="NCBI Taxonomy" id="365046"/>
    <lineage>
        <taxon>Bacteria</taxon>
        <taxon>Pseudomonadati</taxon>
        <taxon>Pseudomonadota</taxon>
        <taxon>Betaproteobacteria</taxon>
        <taxon>Burkholderiales</taxon>
        <taxon>Comamonadaceae</taxon>
        <taxon>Ramlibacter</taxon>
    </lineage>
</organism>
<protein>
    <submittedName>
        <fullName evidence="1">Uncharacterized protein</fullName>
    </submittedName>
</protein>
<proteinExistence type="predicted"/>